<dbReference type="Gene3D" id="3.90.70.10">
    <property type="entry name" value="Cysteine proteinases"/>
    <property type="match status" value="1"/>
</dbReference>
<evidence type="ECO:0000256" key="4">
    <source>
        <dbReference type="ARBA" id="ARBA00022807"/>
    </source>
</evidence>
<dbReference type="SMART" id="SM00848">
    <property type="entry name" value="Inhibitor_I29"/>
    <property type="match status" value="1"/>
</dbReference>
<keyword evidence="6" id="KW-1015">Disulfide bond</keyword>
<dbReference type="InterPro" id="IPR013128">
    <property type="entry name" value="Peptidase_C1A"/>
</dbReference>
<dbReference type="InterPro" id="IPR025660">
    <property type="entry name" value="Pept_his_AS"/>
</dbReference>
<evidence type="ECO:0000256" key="1">
    <source>
        <dbReference type="ARBA" id="ARBA00008455"/>
    </source>
</evidence>
<dbReference type="SUPFAM" id="SSF54001">
    <property type="entry name" value="Cysteine proteinases"/>
    <property type="match status" value="1"/>
</dbReference>
<evidence type="ECO:0000259" key="7">
    <source>
        <dbReference type="SMART" id="SM00645"/>
    </source>
</evidence>
<dbReference type="Pfam" id="PF00112">
    <property type="entry name" value="Peptidase_C1"/>
    <property type="match status" value="1"/>
</dbReference>
<keyword evidence="5" id="KW-0865">Zymogen</keyword>
<dbReference type="RefSeq" id="XP_014675448.1">
    <property type="nucleotide sequence ID" value="XM_014819962.1"/>
</dbReference>
<dbReference type="Proteomes" id="UP000695022">
    <property type="component" value="Unplaced"/>
</dbReference>
<dbReference type="PROSITE" id="PS00639">
    <property type="entry name" value="THIOL_PROTEASE_HIS"/>
    <property type="match status" value="1"/>
</dbReference>
<dbReference type="PROSITE" id="PS00139">
    <property type="entry name" value="THIOL_PROTEASE_CYS"/>
    <property type="match status" value="1"/>
</dbReference>
<dbReference type="SMART" id="SM00645">
    <property type="entry name" value="Pept_C1"/>
    <property type="match status" value="1"/>
</dbReference>
<keyword evidence="9" id="KW-1185">Reference proteome</keyword>
<dbReference type="InterPro" id="IPR039417">
    <property type="entry name" value="Peptidase_C1A_papain-like"/>
</dbReference>
<dbReference type="InterPro" id="IPR025661">
    <property type="entry name" value="Pept_asp_AS"/>
</dbReference>
<keyword evidence="4" id="KW-0788">Thiol protease</keyword>
<reference evidence="10" key="1">
    <citation type="submission" date="2025-08" db="UniProtKB">
        <authorList>
            <consortium name="RefSeq"/>
        </authorList>
    </citation>
    <scope>IDENTIFICATION</scope>
</reference>
<evidence type="ECO:0000313" key="10">
    <source>
        <dbReference type="RefSeq" id="XP_014675448.1"/>
    </source>
</evidence>
<gene>
    <name evidence="10" type="primary">LOC106815499</name>
</gene>
<dbReference type="PANTHER" id="PTHR12411">
    <property type="entry name" value="CYSTEINE PROTEASE FAMILY C1-RELATED"/>
    <property type="match status" value="1"/>
</dbReference>
<accession>A0ABM1ETC7</accession>
<organism evidence="9 10">
    <name type="scientific">Priapulus caudatus</name>
    <name type="common">Priapulid worm</name>
    <dbReference type="NCBI Taxonomy" id="37621"/>
    <lineage>
        <taxon>Eukaryota</taxon>
        <taxon>Metazoa</taxon>
        <taxon>Ecdysozoa</taxon>
        <taxon>Scalidophora</taxon>
        <taxon>Priapulida</taxon>
        <taxon>Priapulimorpha</taxon>
        <taxon>Priapulimorphida</taxon>
        <taxon>Priapulidae</taxon>
        <taxon>Priapulus</taxon>
    </lineage>
</organism>
<dbReference type="InterPro" id="IPR038765">
    <property type="entry name" value="Papain-like_cys_pep_sf"/>
</dbReference>
<comment type="similarity">
    <text evidence="1">Belongs to the peptidase C1 family.</text>
</comment>
<proteinExistence type="inferred from homology"/>
<evidence type="ECO:0000256" key="3">
    <source>
        <dbReference type="ARBA" id="ARBA00022801"/>
    </source>
</evidence>
<dbReference type="InterPro" id="IPR000668">
    <property type="entry name" value="Peptidase_C1A_C"/>
</dbReference>
<dbReference type="InterPro" id="IPR013201">
    <property type="entry name" value="Prot_inhib_I29"/>
</dbReference>
<name>A0ABM1ETC7_PRICU</name>
<keyword evidence="2" id="KW-0645">Protease</keyword>
<protein>
    <submittedName>
        <fullName evidence="10">Cathepsin F-like</fullName>
    </submittedName>
</protein>
<dbReference type="CDD" id="cd02248">
    <property type="entry name" value="Peptidase_C1A"/>
    <property type="match status" value="1"/>
</dbReference>
<evidence type="ECO:0000259" key="8">
    <source>
        <dbReference type="SMART" id="SM00848"/>
    </source>
</evidence>
<dbReference type="PROSITE" id="PS00640">
    <property type="entry name" value="THIOL_PROTEASE_ASN"/>
    <property type="match status" value="1"/>
</dbReference>
<evidence type="ECO:0000256" key="5">
    <source>
        <dbReference type="ARBA" id="ARBA00023145"/>
    </source>
</evidence>
<evidence type="ECO:0000313" key="9">
    <source>
        <dbReference type="Proteomes" id="UP000695022"/>
    </source>
</evidence>
<evidence type="ECO:0000256" key="6">
    <source>
        <dbReference type="ARBA" id="ARBA00023157"/>
    </source>
</evidence>
<dbReference type="PRINTS" id="PR00705">
    <property type="entry name" value="PAPAIN"/>
</dbReference>
<feature type="domain" description="Peptidase C1A papain C-terminal" evidence="7">
    <location>
        <begin position="87"/>
        <end position="298"/>
    </location>
</feature>
<keyword evidence="3" id="KW-0378">Hydrolase</keyword>
<feature type="domain" description="Cathepsin propeptide inhibitor" evidence="8">
    <location>
        <begin position="4"/>
        <end position="61"/>
    </location>
</feature>
<dbReference type="Pfam" id="PF08246">
    <property type="entry name" value="Inhibitor_I29"/>
    <property type="match status" value="1"/>
</dbReference>
<dbReference type="InterPro" id="IPR000169">
    <property type="entry name" value="Pept_cys_AS"/>
</dbReference>
<sequence>MGVFKKFMTDFNKTYESKDDMMYRYKVFRQNMKSAFKLQKADQGTATYGATQFADLTGEEFRKNYLTPVWDLENHPRDTAQIPQIEVPDSFDWRDHGAVTPVKNQGMCGSCWAFSVTGNLEGKWAIQKGQLYELSEQELVDCDKLDEGCNGGLPSNAYKEIIRLGGLESEKDYPYDGRDEKCSFSKREVEVYINGSVTISKDESDMAAWLVKNGPISIGINANAMQWYFGGISHPWRIFCNPTSLDHGVLIVGFGEEDGISYWIIKNSWGESWGEKGYYRVFRGDGVCGVNQMATSAVIN</sequence>
<evidence type="ECO:0000256" key="2">
    <source>
        <dbReference type="ARBA" id="ARBA00022670"/>
    </source>
</evidence>
<dbReference type="GeneID" id="106815499"/>